<proteinExistence type="predicted"/>
<evidence type="ECO:0000313" key="3">
    <source>
        <dbReference type="Proteomes" id="UP000243488"/>
    </source>
</evidence>
<dbReference type="KEGG" id="ppha:BVH74_11695"/>
<accession>A0A1V0B604</accession>
<organism evidence="2 3">
    <name type="scientific">Halopseudomonas phragmitis</name>
    <dbReference type="NCBI Taxonomy" id="1931241"/>
    <lineage>
        <taxon>Bacteria</taxon>
        <taxon>Pseudomonadati</taxon>
        <taxon>Pseudomonadota</taxon>
        <taxon>Gammaproteobacteria</taxon>
        <taxon>Pseudomonadales</taxon>
        <taxon>Pseudomonadaceae</taxon>
        <taxon>Halopseudomonas</taxon>
    </lineage>
</organism>
<keyword evidence="3" id="KW-1185">Reference proteome</keyword>
<dbReference type="AlphaFoldDB" id="A0A1V0B604"/>
<evidence type="ECO:0000313" key="2">
    <source>
        <dbReference type="EMBL" id="AQZ95373.1"/>
    </source>
</evidence>
<name>A0A1V0B604_9GAMM</name>
<evidence type="ECO:0000259" key="1">
    <source>
        <dbReference type="Pfam" id="PF13503"/>
    </source>
</evidence>
<sequence>MPERLNMQRAMAPGYSDDCYLLLDGLAMDVPVTAFSLDEHPQIEPLFRGTRHSEVIEASPWLVKPVAGGQLLSSPEVWQRHGVVLHSVVGKDTLAQHLRSLISVRLPSQQLAYCRFYAPEWTARLFNSMHPEDFQAWSGPISKWLIHNDDSWTAYTCDSTGQPKDVNDEGWYMLREEQLAQWQAEEQQRFIDRAMHHLGCKSYQADFATQRERITSLIQQAQNYGFTLEHQALQYLELAWRFPHELSTQQWTDYLADHSHTADQRLHVAEQQLFGLNKDV</sequence>
<reference evidence="2 3" key="1">
    <citation type="submission" date="2017-03" db="EMBL/GenBank/DDBJ databases">
        <title>Complete genome sequence of the novel DNRA strain Pseudomonas sp. S-6-2 isolated from Chinese polluted river sediment. Journal of Biotechnology.</title>
        <authorList>
            <person name="Li J."/>
            <person name="Xiang F."/>
            <person name="Wang L."/>
            <person name="Xi L."/>
            <person name="Liu J."/>
        </authorList>
    </citation>
    <scope>NUCLEOTIDE SEQUENCE [LARGE SCALE GENOMIC DNA]</scope>
    <source>
        <strain evidence="2 3">S-6-2</strain>
    </source>
</reference>
<dbReference type="RefSeq" id="WP_080050241.1">
    <property type="nucleotide sequence ID" value="NZ_CP020100.1"/>
</dbReference>
<protein>
    <recommendedName>
        <fullName evidence="1">DUF4123 domain-containing protein</fullName>
    </recommendedName>
</protein>
<dbReference type="InterPro" id="IPR025391">
    <property type="entry name" value="DUF4123"/>
</dbReference>
<dbReference type="EMBL" id="CP020100">
    <property type="protein sequence ID" value="AQZ95373.1"/>
    <property type="molecule type" value="Genomic_DNA"/>
</dbReference>
<gene>
    <name evidence="2" type="ORF">BVH74_11695</name>
</gene>
<dbReference type="Proteomes" id="UP000243488">
    <property type="component" value="Chromosome"/>
</dbReference>
<feature type="domain" description="DUF4123" evidence="1">
    <location>
        <begin position="19"/>
        <end position="133"/>
    </location>
</feature>
<dbReference type="Pfam" id="PF13503">
    <property type="entry name" value="DUF4123"/>
    <property type="match status" value="1"/>
</dbReference>
<dbReference type="STRING" id="1931241.BVH74_11695"/>